<evidence type="ECO:0000313" key="2">
    <source>
        <dbReference type="Proteomes" id="UP001500689"/>
    </source>
</evidence>
<dbReference type="InterPro" id="IPR011051">
    <property type="entry name" value="RmlC_Cupin_sf"/>
</dbReference>
<name>A0ABP6X482_9PSEU</name>
<accession>A0ABP6X482</accession>
<evidence type="ECO:0008006" key="3">
    <source>
        <dbReference type="Google" id="ProtNLM"/>
    </source>
</evidence>
<dbReference type="RefSeq" id="WP_344864063.1">
    <property type="nucleotide sequence ID" value="NZ_BAAAZN010000011.1"/>
</dbReference>
<dbReference type="EMBL" id="BAAAZN010000011">
    <property type="protein sequence ID" value="GAA3561000.1"/>
    <property type="molecule type" value="Genomic_DNA"/>
</dbReference>
<gene>
    <name evidence="1" type="ORF">GCM10022222_50980</name>
</gene>
<reference evidence="2" key="1">
    <citation type="journal article" date="2019" name="Int. J. Syst. Evol. Microbiol.">
        <title>The Global Catalogue of Microorganisms (GCM) 10K type strain sequencing project: providing services to taxonomists for standard genome sequencing and annotation.</title>
        <authorList>
            <consortium name="The Broad Institute Genomics Platform"/>
            <consortium name="The Broad Institute Genome Sequencing Center for Infectious Disease"/>
            <person name="Wu L."/>
            <person name="Ma J."/>
        </authorList>
    </citation>
    <scope>NUCLEOTIDE SEQUENCE [LARGE SCALE GENOMIC DNA]</scope>
    <source>
        <strain evidence="2">JCM 16898</strain>
    </source>
</reference>
<keyword evidence="2" id="KW-1185">Reference proteome</keyword>
<proteinExistence type="predicted"/>
<dbReference type="Proteomes" id="UP001500689">
    <property type="component" value="Unassembled WGS sequence"/>
</dbReference>
<evidence type="ECO:0000313" key="1">
    <source>
        <dbReference type="EMBL" id="GAA3561000.1"/>
    </source>
</evidence>
<protein>
    <recommendedName>
        <fullName evidence="3">Cupin domain-containing protein</fullName>
    </recommendedName>
</protein>
<sequence>MLFVLSGRLAIVHGTHEPTLNELRSGSAAWINQNTPYLLANIGTDEVTGLVFSTDPRFDHDTSRFPALEATARALLAPVIAAIPAPTRAWVS</sequence>
<dbReference type="SUPFAM" id="SSF51182">
    <property type="entry name" value="RmlC-like cupins"/>
    <property type="match status" value="1"/>
</dbReference>
<comment type="caution">
    <text evidence="1">The sequence shown here is derived from an EMBL/GenBank/DDBJ whole genome shotgun (WGS) entry which is preliminary data.</text>
</comment>
<organism evidence="1 2">
    <name type="scientific">Amycolatopsis ultiminotia</name>
    <dbReference type="NCBI Taxonomy" id="543629"/>
    <lineage>
        <taxon>Bacteria</taxon>
        <taxon>Bacillati</taxon>
        <taxon>Actinomycetota</taxon>
        <taxon>Actinomycetes</taxon>
        <taxon>Pseudonocardiales</taxon>
        <taxon>Pseudonocardiaceae</taxon>
        <taxon>Amycolatopsis</taxon>
    </lineage>
</organism>